<comment type="caution">
    <text evidence="1">The sequence shown here is derived from an EMBL/GenBank/DDBJ whole genome shotgun (WGS) entry which is preliminary data.</text>
</comment>
<accession>A0A0L0NHD0</accession>
<dbReference type="Proteomes" id="UP000036947">
    <property type="component" value="Unassembled WGS sequence"/>
</dbReference>
<organism evidence="1 2">
    <name type="scientific">Tolypocladium ophioglossoides (strain CBS 100239)</name>
    <name type="common">Snaketongue truffleclub</name>
    <name type="synonym">Elaphocordyceps ophioglossoides</name>
    <dbReference type="NCBI Taxonomy" id="1163406"/>
    <lineage>
        <taxon>Eukaryota</taxon>
        <taxon>Fungi</taxon>
        <taxon>Dikarya</taxon>
        <taxon>Ascomycota</taxon>
        <taxon>Pezizomycotina</taxon>
        <taxon>Sordariomycetes</taxon>
        <taxon>Hypocreomycetidae</taxon>
        <taxon>Hypocreales</taxon>
        <taxon>Ophiocordycipitaceae</taxon>
        <taxon>Tolypocladium</taxon>
    </lineage>
</organism>
<gene>
    <name evidence="1" type="ORF">TOPH_01974</name>
</gene>
<dbReference type="AlphaFoldDB" id="A0A0L0NHD0"/>
<evidence type="ECO:0000313" key="1">
    <source>
        <dbReference type="EMBL" id="KND93496.1"/>
    </source>
</evidence>
<evidence type="ECO:0000313" key="2">
    <source>
        <dbReference type="Proteomes" id="UP000036947"/>
    </source>
</evidence>
<evidence type="ECO:0008006" key="3">
    <source>
        <dbReference type="Google" id="ProtNLM"/>
    </source>
</evidence>
<keyword evidence="2" id="KW-1185">Reference proteome</keyword>
<proteinExistence type="predicted"/>
<sequence length="533" mass="61468">MDRLPQDIYDEIGALLPGPAFDLPALATVSRQWQMAIERQTFRNICLRSTDLDRFQEIVQSSRRRYVNKIDYLIILPAYGDEERCRFEREDTRQANDEVFTAAIHRLFHLLKSWDVCNDGYIELCLRDVYSDGDHPFLRRSSPFYKVDTALRMRTDEDETNILDLWSWRFRFSYLRLLHTSELPIVPVVRTFWESAMTRNICDRVAIDMAAKLPSLREGLWRMNDWEIPYIALRRTHRHDLAQAVAHVLPRSSALKRLVLHMSSVFFWAPDFSIGTLDLGNSTFDTLSDAIRTATAGISTLKDLWITGTIDKSLFWPGPAHALAEPYWQNLERLSVGFSTRQPSGGGYFRDPQQAIRAPSGAEVPPGYGHSEQEDTEAAIHFSLRGIVGQHGRTLRVVPDDDSLVPLIEAFGRACLQMPMLKLANLSTFIPAPARLDTGEFSRGRAQWGVWYLSPGTWPREDKKDMDPAFSDDIHQRRLFWDVMDWRPNPDLRSLLRDIGSDRYGTNLVEKFVDTWSTVGKDQHLQRYKKSQS</sequence>
<dbReference type="STRING" id="1163406.A0A0L0NHD0"/>
<dbReference type="EMBL" id="LFRF01000003">
    <property type="protein sequence ID" value="KND93496.1"/>
    <property type="molecule type" value="Genomic_DNA"/>
</dbReference>
<dbReference type="OrthoDB" id="5333491at2759"/>
<reference evidence="1 2" key="1">
    <citation type="journal article" date="2015" name="BMC Genomics">
        <title>The genome of the truffle-parasite Tolypocladium ophioglossoides and the evolution of antifungal peptaibiotics.</title>
        <authorList>
            <person name="Quandt C.A."/>
            <person name="Bushley K.E."/>
            <person name="Spatafora J.W."/>
        </authorList>
    </citation>
    <scope>NUCLEOTIDE SEQUENCE [LARGE SCALE GENOMIC DNA]</scope>
    <source>
        <strain evidence="1 2">CBS 100239</strain>
    </source>
</reference>
<name>A0A0L0NHD0_TOLOC</name>
<protein>
    <recommendedName>
        <fullName evidence="3">F-box domain-containing protein</fullName>
    </recommendedName>
</protein>